<dbReference type="Proteomes" id="UP000298663">
    <property type="component" value="Unassembled WGS sequence"/>
</dbReference>
<accession>A0A4U5MEL6</accession>
<name>A0A4U5MEL6_STECR</name>
<evidence type="ECO:0000313" key="1">
    <source>
        <dbReference type="EMBL" id="TKR67333.1"/>
    </source>
</evidence>
<organism evidence="1 2">
    <name type="scientific">Steinernema carpocapsae</name>
    <name type="common">Entomopathogenic nematode</name>
    <dbReference type="NCBI Taxonomy" id="34508"/>
    <lineage>
        <taxon>Eukaryota</taxon>
        <taxon>Metazoa</taxon>
        <taxon>Ecdysozoa</taxon>
        <taxon>Nematoda</taxon>
        <taxon>Chromadorea</taxon>
        <taxon>Rhabditida</taxon>
        <taxon>Tylenchina</taxon>
        <taxon>Panagrolaimomorpha</taxon>
        <taxon>Strongyloidoidea</taxon>
        <taxon>Steinernematidae</taxon>
        <taxon>Steinernema</taxon>
    </lineage>
</organism>
<reference evidence="1 2" key="2">
    <citation type="journal article" date="2019" name="G3 (Bethesda)">
        <title>Hybrid Assembly of the Genome of the Entomopathogenic Nematode Steinernema carpocapsae Identifies the X-Chromosome.</title>
        <authorList>
            <person name="Serra L."/>
            <person name="Macchietto M."/>
            <person name="Macias-Munoz A."/>
            <person name="McGill C.J."/>
            <person name="Rodriguez I.M."/>
            <person name="Rodriguez B."/>
            <person name="Murad R."/>
            <person name="Mortazavi A."/>
        </authorList>
    </citation>
    <scope>NUCLEOTIDE SEQUENCE [LARGE SCALE GENOMIC DNA]</scope>
    <source>
        <strain evidence="1 2">ALL</strain>
    </source>
</reference>
<keyword evidence="2" id="KW-1185">Reference proteome</keyword>
<dbReference type="AlphaFoldDB" id="A0A4U5MEL6"/>
<comment type="caution">
    <text evidence="1">The sequence shown here is derived from an EMBL/GenBank/DDBJ whole genome shotgun (WGS) entry which is preliminary data.</text>
</comment>
<evidence type="ECO:0000313" key="2">
    <source>
        <dbReference type="Proteomes" id="UP000298663"/>
    </source>
</evidence>
<proteinExistence type="predicted"/>
<reference evidence="1 2" key="1">
    <citation type="journal article" date="2015" name="Genome Biol.">
        <title>Comparative genomics of Steinernema reveals deeply conserved gene regulatory networks.</title>
        <authorList>
            <person name="Dillman A.R."/>
            <person name="Macchietto M."/>
            <person name="Porter C.F."/>
            <person name="Rogers A."/>
            <person name="Williams B."/>
            <person name="Antoshechkin I."/>
            <person name="Lee M.M."/>
            <person name="Goodwin Z."/>
            <person name="Lu X."/>
            <person name="Lewis E.E."/>
            <person name="Goodrich-Blair H."/>
            <person name="Stock S.P."/>
            <person name="Adams B.J."/>
            <person name="Sternberg P.W."/>
            <person name="Mortazavi A."/>
        </authorList>
    </citation>
    <scope>NUCLEOTIDE SEQUENCE [LARGE SCALE GENOMIC DNA]</scope>
    <source>
        <strain evidence="1 2">ALL</strain>
    </source>
</reference>
<dbReference type="EMBL" id="AZBU02000008">
    <property type="protein sequence ID" value="TKR67333.1"/>
    <property type="molecule type" value="Genomic_DNA"/>
</dbReference>
<protein>
    <submittedName>
        <fullName evidence="1">Uncharacterized protein</fullName>
    </submittedName>
</protein>
<sequence>MIVVFNSFESSHCAEQSCKFSFFLNALISEKYGQLVIHQIRRFRQLVRRPMPFVLNGLLVGGCAWDMRNYAFDARNL</sequence>
<gene>
    <name evidence="1" type="ORF">L596_023504</name>
</gene>